<keyword evidence="2" id="KW-1185">Reference proteome</keyword>
<name>A0A7J5Y8R1_DISMA</name>
<organism evidence="1 2">
    <name type="scientific">Dissostichus mawsoni</name>
    <name type="common">Antarctic cod</name>
    <dbReference type="NCBI Taxonomy" id="36200"/>
    <lineage>
        <taxon>Eukaryota</taxon>
        <taxon>Metazoa</taxon>
        <taxon>Chordata</taxon>
        <taxon>Craniata</taxon>
        <taxon>Vertebrata</taxon>
        <taxon>Euteleostomi</taxon>
        <taxon>Actinopterygii</taxon>
        <taxon>Neopterygii</taxon>
        <taxon>Teleostei</taxon>
        <taxon>Neoteleostei</taxon>
        <taxon>Acanthomorphata</taxon>
        <taxon>Eupercaria</taxon>
        <taxon>Perciformes</taxon>
        <taxon>Notothenioidei</taxon>
        <taxon>Nototheniidae</taxon>
        <taxon>Dissostichus</taxon>
    </lineage>
</organism>
<dbReference type="EMBL" id="JAAKFY010000014">
    <property type="protein sequence ID" value="KAF3845834.1"/>
    <property type="molecule type" value="Genomic_DNA"/>
</dbReference>
<dbReference type="Proteomes" id="UP000518266">
    <property type="component" value="Unassembled WGS sequence"/>
</dbReference>
<dbReference type="AlphaFoldDB" id="A0A7J5Y8R1"/>
<reference evidence="1 2" key="1">
    <citation type="submission" date="2020-03" db="EMBL/GenBank/DDBJ databases">
        <title>Dissostichus mawsoni Genome sequencing and assembly.</title>
        <authorList>
            <person name="Park H."/>
        </authorList>
    </citation>
    <scope>NUCLEOTIDE SEQUENCE [LARGE SCALE GENOMIC DNA]</scope>
    <source>
        <strain evidence="1">DM0001</strain>
        <tissue evidence="1">Muscle</tissue>
    </source>
</reference>
<comment type="caution">
    <text evidence="1">The sequence shown here is derived from an EMBL/GenBank/DDBJ whole genome shotgun (WGS) entry which is preliminary data.</text>
</comment>
<proteinExistence type="predicted"/>
<sequence length="113" mass="12708">MLASRTGLWDTTTSDRAMPARTRSWFPGVAWRHLASWVLAKHNRPFTDAEVFKEVMVTVVEELVTDKSMDALQQGLVGARVVAHTHEDLVGLVLAQEAQGVHLGRKRVETFRK</sequence>
<gene>
    <name evidence="1" type="ORF">F7725_002912</name>
</gene>
<evidence type="ECO:0000313" key="1">
    <source>
        <dbReference type="EMBL" id="KAF3845834.1"/>
    </source>
</evidence>
<evidence type="ECO:0000313" key="2">
    <source>
        <dbReference type="Proteomes" id="UP000518266"/>
    </source>
</evidence>
<protein>
    <submittedName>
        <fullName evidence="1">Uncharacterized protein</fullName>
    </submittedName>
</protein>
<accession>A0A7J5Y8R1</accession>